<reference evidence="3" key="1">
    <citation type="submission" date="2019-06" db="EMBL/GenBank/DDBJ databases">
        <authorList>
            <person name="Broberg M."/>
        </authorList>
    </citation>
    <scope>NUCLEOTIDE SEQUENCE [LARGE SCALE GENOMIC DNA]</scope>
</reference>
<evidence type="ECO:0000313" key="3">
    <source>
        <dbReference type="Proteomes" id="UP000775872"/>
    </source>
</evidence>
<organism evidence="2 3">
    <name type="scientific">Clonostachys solani</name>
    <dbReference type="NCBI Taxonomy" id="160281"/>
    <lineage>
        <taxon>Eukaryota</taxon>
        <taxon>Fungi</taxon>
        <taxon>Dikarya</taxon>
        <taxon>Ascomycota</taxon>
        <taxon>Pezizomycotina</taxon>
        <taxon>Sordariomycetes</taxon>
        <taxon>Hypocreomycetidae</taxon>
        <taxon>Hypocreales</taxon>
        <taxon>Bionectriaceae</taxon>
        <taxon>Clonostachys</taxon>
    </lineage>
</organism>
<proteinExistence type="predicted"/>
<protein>
    <submittedName>
        <fullName evidence="2">Uncharacterized protein</fullName>
    </submittedName>
</protein>
<keyword evidence="3" id="KW-1185">Reference proteome</keyword>
<feature type="compositionally biased region" description="Acidic residues" evidence="1">
    <location>
        <begin position="39"/>
        <end position="53"/>
    </location>
</feature>
<comment type="caution">
    <text evidence="2">The sequence shown here is derived from an EMBL/GenBank/DDBJ whole genome shotgun (WGS) entry which is preliminary data.</text>
</comment>
<dbReference type="AlphaFoldDB" id="A0A9N9ZHG5"/>
<feature type="region of interest" description="Disordered" evidence="1">
    <location>
        <begin position="31"/>
        <end position="53"/>
    </location>
</feature>
<gene>
    <name evidence="2" type="ORF">CSOL1703_00017186</name>
</gene>
<reference evidence="2 3" key="2">
    <citation type="submission" date="2021-10" db="EMBL/GenBank/DDBJ databases">
        <authorList>
            <person name="Piombo E."/>
        </authorList>
    </citation>
    <scope>NUCLEOTIDE SEQUENCE [LARGE SCALE GENOMIC DNA]</scope>
</reference>
<dbReference type="Proteomes" id="UP000775872">
    <property type="component" value="Unassembled WGS sequence"/>
</dbReference>
<evidence type="ECO:0000256" key="1">
    <source>
        <dbReference type="SAM" id="MobiDB-lite"/>
    </source>
</evidence>
<sequence length="208" mass="22286">MPLFGVLTIPMGANAAILGEKQVYATIIPLASEKKEAEGDTTDEEEIKDAEEDEALGDRVQELEEVSIAGEHGVVTTNLDAVGGSAARLNGLEGEEESKSNNDNGEGDDLEDVLSKEDLVRRGVSTIEVYRDDGVGEPGGYGEVGDGADEQGYGEEVVKDFLAIARPETKGVVDELLVIVISYIFWVEGVNRIKRTKARVKQAMTANS</sequence>
<evidence type="ECO:0000313" key="2">
    <source>
        <dbReference type="EMBL" id="CAH0055280.1"/>
    </source>
</evidence>
<dbReference type="EMBL" id="CABFOC020000054">
    <property type="protein sequence ID" value="CAH0055280.1"/>
    <property type="molecule type" value="Genomic_DNA"/>
</dbReference>
<accession>A0A9N9ZHG5</accession>
<feature type="region of interest" description="Disordered" evidence="1">
    <location>
        <begin position="93"/>
        <end position="115"/>
    </location>
</feature>
<name>A0A9N9ZHG5_9HYPO</name>